<dbReference type="GO" id="GO:0017000">
    <property type="term" value="P:antibiotic biosynthetic process"/>
    <property type="evidence" value="ECO:0007669"/>
    <property type="project" value="UniProtKB-ARBA"/>
</dbReference>
<dbReference type="Gene3D" id="3.40.50.2000">
    <property type="entry name" value="Glycogen Phosphorylase B"/>
    <property type="match status" value="2"/>
</dbReference>
<name>A0A5Q5BGP2_MYCSS</name>
<keyword evidence="2" id="KW-0808">Transferase</keyword>
<dbReference type="EMBL" id="CP000384">
    <property type="protein sequence ID" value="ABG07381.1"/>
    <property type="molecule type" value="Genomic_DNA"/>
</dbReference>
<gene>
    <name evidence="2" type="ordered locus">Mmcs_1269</name>
</gene>
<evidence type="ECO:0000313" key="2">
    <source>
        <dbReference type="EMBL" id="ABG07381.1"/>
    </source>
</evidence>
<dbReference type="InterPro" id="IPR050426">
    <property type="entry name" value="Glycosyltransferase_28"/>
</dbReference>
<dbReference type="InterPro" id="IPR002213">
    <property type="entry name" value="UDP_glucos_trans"/>
</dbReference>
<dbReference type="PANTHER" id="PTHR48050">
    <property type="entry name" value="STEROL 3-BETA-GLUCOSYLTRANSFERASE"/>
    <property type="match status" value="1"/>
</dbReference>
<evidence type="ECO:0000259" key="1">
    <source>
        <dbReference type="Pfam" id="PF06722"/>
    </source>
</evidence>
<organism evidence="2">
    <name type="scientific">Mycobacterium sp. (strain MCS)</name>
    <dbReference type="NCBI Taxonomy" id="164756"/>
    <lineage>
        <taxon>Bacteria</taxon>
        <taxon>Bacillati</taxon>
        <taxon>Actinomycetota</taxon>
        <taxon>Actinomycetes</taxon>
        <taxon>Mycobacteriales</taxon>
        <taxon>Mycobacteriaceae</taxon>
        <taxon>Mycobacterium</taxon>
    </lineage>
</organism>
<feature type="domain" description="Erythromycin biosynthesis protein CIII-like C-terminal" evidence="1">
    <location>
        <begin position="267"/>
        <end position="387"/>
    </location>
</feature>
<dbReference type="GO" id="GO:0008194">
    <property type="term" value="F:UDP-glycosyltransferase activity"/>
    <property type="evidence" value="ECO:0007669"/>
    <property type="project" value="InterPro"/>
</dbReference>
<dbReference type="CDD" id="cd03784">
    <property type="entry name" value="GT1_Gtf-like"/>
    <property type="match status" value="1"/>
</dbReference>
<dbReference type="GO" id="GO:0016758">
    <property type="term" value="F:hexosyltransferase activity"/>
    <property type="evidence" value="ECO:0007669"/>
    <property type="project" value="UniProtKB-ARBA"/>
</dbReference>
<dbReference type="SUPFAM" id="SSF53756">
    <property type="entry name" value="UDP-Glycosyltransferase/glycogen phosphorylase"/>
    <property type="match status" value="1"/>
</dbReference>
<dbReference type="InterPro" id="IPR010610">
    <property type="entry name" value="EryCIII-like_C"/>
</dbReference>
<dbReference type="KEGG" id="mmc:Mmcs_1269"/>
<sequence length="426" mass="44713">MATILAYTSPSAGHLFPMLALLGELAGRGHRVHVRTYAGGVPAARAAGLTADAVDPRIEDIVSEDWRATGGRAVLRMTIETFGGRGAHELDDLDDAIALVGPDLLLLDINCWGAMAAADAGDILWAVFSPYTPFLNSPGMPPVGAGMAPWPGFVGRVRDAGVRAVVQQVFDVPMMANVNGFRAKRGLPALRDVDAVLRRAPLMLVAGGEPFEYPHPGWGAAVQMIGPCEYDPKPAAAPSWLDGIDRPVVLVTTSSVKQADSALVTTALTALADKDIHIVATCPSGIPGGITVPRNATVTGFLPHGPVLDRAVCAITHGGMGVTQKALSRGVPVCAVPHGRDQFEVARRVQAARCGTRLPARRLTPQRLRTAVERALTMTAGARRVAAGFAATGGVARGADLLEQRLIGRSATRSARLEPEVTRRSS</sequence>
<dbReference type="AlphaFoldDB" id="A0A5Q5BGP2"/>
<accession>A0A5Q5BGP2</accession>
<reference evidence="2" key="1">
    <citation type="submission" date="2006-06" db="EMBL/GenBank/DDBJ databases">
        <title>Complete sequence of chromosome of Mycobacterium sp. MCS.</title>
        <authorList>
            <consortium name="US DOE Joint Genome Institute"/>
            <person name="Copeland A."/>
            <person name="Lucas S."/>
            <person name="Lapidus A."/>
            <person name="Barry K."/>
            <person name="Detter J.C."/>
            <person name="Glavina del Rio T."/>
            <person name="Hammon N."/>
            <person name="Israni S."/>
            <person name="Dalin E."/>
            <person name="Tice H."/>
            <person name="Pitluck S."/>
            <person name="Martinez M."/>
            <person name="Schmutz J."/>
            <person name="Larimer F."/>
            <person name="Land M."/>
            <person name="Hauser L."/>
            <person name="Kyrpides N."/>
            <person name="Kim E."/>
            <person name="Miller C.D."/>
            <person name="Hughes J.E."/>
            <person name="Anderson A.J."/>
            <person name="Sims R.C."/>
            <person name="Richardson P."/>
        </authorList>
    </citation>
    <scope>NUCLEOTIDE SEQUENCE [LARGE SCALE GENOMIC DNA]</scope>
    <source>
        <strain evidence="2">MCS</strain>
    </source>
</reference>
<protein>
    <submittedName>
        <fullName evidence="2">Glycosyltransferase, MGT family</fullName>
    </submittedName>
</protein>
<proteinExistence type="predicted"/>
<dbReference type="PANTHER" id="PTHR48050:SF13">
    <property type="entry name" value="STEROL 3-BETA-GLUCOSYLTRANSFERASE UGT80A2"/>
    <property type="match status" value="1"/>
</dbReference>
<dbReference type="Pfam" id="PF06722">
    <property type="entry name" value="EryCIII-like_C"/>
    <property type="match status" value="1"/>
</dbReference>